<evidence type="ECO:0000313" key="4">
    <source>
        <dbReference type="Proteomes" id="UP001156398"/>
    </source>
</evidence>
<feature type="domain" description="GH64" evidence="2">
    <location>
        <begin position="33"/>
        <end position="385"/>
    </location>
</feature>
<protein>
    <submittedName>
        <fullName evidence="3">Beta-1,3-glucanase family protein</fullName>
    </submittedName>
</protein>
<dbReference type="InterPro" id="IPR042517">
    <property type="entry name" value="Glyco_hydro_64_N_2"/>
</dbReference>
<evidence type="ECO:0000259" key="2">
    <source>
        <dbReference type="PROSITE" id="PS52006"/>
    </source>
</evidence>
<feature type="signal peptide" evidence="1">
    <location>
        <begin position="1"/>
        <end position="32"/>
    </location>
</feature>
<dbReference type="Gene3D" id="3.30.920.50">
    <property type="entry name" value="Beta-1,3-glucanase, C-terminal domain"/>
    <property type="match status" value="1"/>
</dbReference>
<dbReference type="Proteomes" id="UP001156398">
    <property type="component" value="Unassembled WGS sequence"/>
</dbReference>
<dbReference type="InterPro" id="IPR037176">
    <property type="entry name" value="Osmotin/thaumatin-like_sf"/>
</dbReference>
<evidence type="ECO:0000313" key="3">
    <source>
        <dbReference type="EMBL" id="MDI5966204.1"/>
    </source>
</evidence>
<dbReference type="RefSeq" id="WP_271322919.1">
    <property type="nucleotide sequence ID" value="NZ_JAAGKO020000047.1"/>
</dbReference>
<evidence type="ECO:0000256" key="1">
    <source>
        <dbReference type="SAM" id="SignalP"/>
    </source>
</evidence>
<proteinExistence type="predicted"/>
<dbReference type="PANTHER" id="PTHR38165">
    <property type="match status" value="1"/>
</dbReference>
<feature type="chain" id="PRO_5047492150" evidence="1">
    <location>
        <begin position="33"/>
        <end position="387"/>
    </location>
</feature>
<dbReference type="PANTHER" id="PTHR38165:SF1">
    <property type="entry name" value="GLUCANASE B"/>
    <property type="match status" value="1"/>
</dbReference>
<gene>
    <name evidence="3" type="ORF">POF43_026330</name>
</gene>
<reference evidence="3 4" key="1">
    <citation type="submission" date="2023-05" db="EMBL/GenBank/DDBJ databases">
        <title>Streptantibioticus silvisoli sp. nov., acidotolerant actinomycetes 1 from pine litter.</title>
        <authorList>
            <person name="Swiecimska M."/>
            <person name="Golinska P."/>
            <person name="Sangal V."/>
            <person name="Wachnowicz B."/>
            <person name="Goodfellow M."/>
        </authorList>
    </citation>
    <scope>NUCLEOTIDE SEQUENCE [LARGE SCALE GENOMIC DNA]</scope>
    <source>
        <strain evidence="3 4">SL54</strain>
    </source>
</reference>
<keyword evidence="4" id="KW-1185">Reference proteome</keyword>
<dbReference type="Pfam" id="PF16483">
    <property type="entry name" value="Glyco_hydro_64"/>
    <property type="match status" value="1"/>
</dbReference>
<organism evidence="3 4">
    <name type="scientific">Streptantibioticus silvisoli</name>
    <dbReference type="NCBI Taxonomy" id="2705255"/>
    <lineage>
        <taxon>Bacteria</taxon>
        <taxon>Bacillati</taxon>
        <taxon>Actinomycetota</taxon>
        <taxon>Actinomycetes</taxon>
        <taxon>Kitasatosporales</taxon>
        <taxon>Streptomycetaceae</taxon>
        <taxon>Streptantibioticus</taxon>
    </lineage>
</organism>
<sequence length="387" mass="39938">MPPTRRAVLGWAAAALGAAPLINIAASGSAAAASSLPITVVNNTGSYGNSSIWMYVVGTDPASGKQAYVNGSGQLTDVSLSLNGSDGYADLSIPLAGSGNSNLNLPNMSGRIYFSINDKLKFKVVTDGNGNPALQYPAGWVTSDPNYNILHDCVEFTFNGSGMYCNATQVDMFSIPLALNLTGASNQTTGTLKAGGRSAIFSAIAGQSDFAPLIVGDNLRVIAPGHGIDAGIFSSTYFDSYINDAWSTYTNTDLVVTANNVTYTGRVSGDTLTFSGGPAPFSKPSTQDVFYCNGALAAPNDGVTGPVAAVLGAGLNRSVLNSTPNQPVTDSSQYYQGAVTNHYSAAIHASMADGKAYGFPFDDVCSYASYVQDTAPTALSITLTSFS</sequence>
<comment type="caution">
    <text evidence="3">The sequence shown here is derived from an EMBL/GenBank/DDBJ whole genome shotgun (WGS) entry which is preliminary data.</text>
</comment>
<dbReference type="EMBL" id="JAAGKO020000047">
    <property type="protein sequence ID" value="MDI5966204.1"/>
    <property type="molecule type" value="Genomic_DNA"/>
</dbReference>
<dbReference type="Gene3D" id="2.60.110.10">
    <property type="entry name" value="Thaumatin"/>
    <property type="match status" value="1"/>
</dbReference>
<dbReference type="InterPro" id="IPR006311">
    <property type="entry name" value="TAT_signal"/>
</dbReference>
<dbReference type="InterPro" id="IPR032477">
    <property type="entry name" value="Glyco_hydro_64"/>
</dbReference>
<dbReference type="PROSITE" id="PS51318">
    <property type="entry name" value="TAT"/>
    <property type="match status" value="1"/>
</dbReference>
<dbReference type="PROSITE" id="PS52006">
    <property type="entry name" value="GH64"/>
    <property type="match status" value="1"/>
</dbReference>
<keyword evidence="1" id="KW-0732">Signal</keyword>
<dbReference type="InterPro" id="IPR037398">
    <property type="entry name" value="Glyco_hydro_64_fam"/>
</dbReference>
<name>A0ABT6W699_9ACTN</name>
<accession>A0ABT6W699</accession>